<reference evidence="1" key="1">
    <citation type="submission" date="2018-05" db="EMBL/GenBank/DDBJ databases">
        <authorList>
            <person name="Lanie J.A."/>
            <person name="Ng W.-L."/>
            <person name="Kazmierczak K.M."/>
            <person name="Andrzejewski T.M."/>
            <person name="Davidsen T.M."/>
            <person name="Wayne K.J."/>
            <person name="Tettelin H."/>
            <person name="Glass J.I."/>
            <person name="Rusch D."/>
            <person name="Podicherti R."/>
            <person name="Tsui H.-C.T."/>
            <person name="Winkler M.E."/>
        </authorList>
    </citation>
    <scope>NUCLEOTIDE SEQUENCE</scope>
</reference>
<name>A0A382AY02_9ZZZZ</name>
<evidence type="ECO:0000313" key="1">
    <source>
        <dbReference type="EMBL" id="SVB05867.1"/>
    </source>
</evidence>
<protein>
    <submittedName>
        <fullName evidence="1">Uncharacterized protein</fullName>
    </submittedName>
</protein>
<gene>
    <name evidence="1" type="ORF">METZ01_LOCUS158721</name>
</gene>
<organism evidence="1">
    <name type="scientific">marine metagenome</name>
    <dbReference type="NCBI Taxonomy" id="408172"/>
    <lineage>
        <taxon>unclassified sequences</taxon>
        <taxon>metagenomes</taxon>
        <taxon>ecological metagenomes</taxon>
    </lineage>
</organism>
<proteinExistence type="predicted"/>
<accession>A0A382AY02</accession>
<dbReference type="EMBL" id="UINC01027134">
    <property type="protein sequence ID" value="SVB05867.1"/>
    <property type="molecule type" value="Genomic_DNA"/>
</dbReference>
<dbReference type="AlphaFoldDB" id="A0A382AY02"/>
<sequence>MLSLDFLTIQSVLENERLFPTLKDREKTVIC</sequence>